<organism evidence="1 2">
    <name type="scientific">Streptomyces griseoaurantiacus</name>
    <dbReference type="NCBI Taxonomy" id="68213"/>
    <lineage>
        <taxon>Bacteria</taxon>
        <taxon>Bacillati</taxon>
        <taxon>Actinomycetota</taxon>
        <taxon>Actinomycetes</taxon>
        <taxon>Kitasatosporales</taxon>
        <taxon>Streptomycetaceae</taxon>
        <taxon>Streptomyces</taxon>
        <taxon>Streptomyces aurantiacus group</taxon>
    </lineage>
</organism>
<sequence>MKTMIVCVPCGVTLEQVCGELLAAGYDVDSVKHRLTVSGVNLLAWIEVDVDGELEREYEPNERTLIEGIVGKWRAFMIDYRSLESADAVIAIISHKWPCAVDNDDDFLGAAEVYLSRYR</sequence>
<dbReference type="EMBL" id="CP108330">
    <property type="protein sequence ID" value="WUR36796.1"/>
    <property type="molecule type" value="Genomic_DNA"/>
</dbReference>
<keyword evidence="2" id="KW-1185">Reference proteome</keyword>
<reference evidence="1" key="1">
    <citation type="submission" date="2022-10" db="EMBL/GenBank/DDBJ databases">
        <title>The complete genomes of actinobacterial strains from the NBC collection.</title>
        <authorList>
            <person name="Joergensen T.S."/>
            <person name="Alvarez Arevalo M."/>
            <person name="Sterndorff E.B."/>
            <person name="Faurdal D."/>
            <person name="Vuksanovic O."/>
            <person name="Mourched A.-S."/>
            <person name="Charusanti P."/>
            <person name="Shaw S."/>
            <person name="Blin K."/>
            <person name="Weber T."/>
        </authorList>
    </citation>
    <scope>NUCLEOTIDE SEQUENCE</scope>
    <source>
        <strain evidence="1">NBC_00489</strain>
    </source>
</reference>
<accession>A0ABZ1V120</accession>
<protein>
    <submittedName>
        <fullName evidence="1">Uncharacterized protein</fullName>
    </submittedName>
</protein>
<evidence type="ECO:0000313" key="2">
    <source>
        <dbReference type="Proteomes" id="UP001432161"/>
    </source>
</evidence>
<evidence type="ECO:0000313" key="1">
    <source>
        <dbReference type="EMBL" id="WUR36796.1"/>
    </source>
</evidence>
<name>A0ABZ1V120_9ACTN</name>
<proteinExistence type="predicted"/>
<dbReference type="Proteomes" id="UP001432161">
    <property type="component" value="Chromosome"/>
</dbReference>
<gene>
    <name evidence="1" type="ORF">OHN36_06165</name>
</gene>